<dbReference type="CDD" id="cd06267">
    <property type="entry name" value="PBP1_LacI_sugar_binding-like"/>
    <property type="match status" value="1"/>
</dbReference>
<dbReference type="AlphaFoldDB" id="A0A4R8GIL7"/>
<dbReference type="EMBL" id="SOEG01000043">
    <property type="protein sequence ID" value="TDX45530.1"/>
    <property type="molecule type" value="Genomic_DNA"/>
</dbReference>
<keyword evidence="6" id="KW-1185">Reference proteome</keyword>
<name>A0A4R8GIL7_9FIRM</name>
<comment type="caution">
    <text evidence="5">The sequence shown here is derived from an EMBL/GenBank/DDBJ whole genome shotgun (WGS) entry which is preliminary data.</text>
</comment>
<dbReference type="PANTHER" id="PTHR30146">
    <property type="entry name" value="LACI-RELATED TRANSCRIPTIONAL REPRESSOR"/>
    <property type="match status" value="1"/>
</dbReference>
<reference evidence="5 6" key="1">
    <citation type="submission" date="2019-03" db="EMBL/GenBank/DDBJ databases">
        <title>Subsurface microbial communities from deep shales in Ohio and West Virginia, USA.</title>
        <authorList>
            <person name="Wrighton K."/>
        </authorList>
    </citation>
    <scope>NUCLEOTIDE SEQUENCE [LARGE SCALE GENOMIC DNA]</scope>
    <source>
        <strain evidence="5 6">MSL 6dP</strain>
    </source>
</reference>
<proteinExistence type="predicted"/>
<feature type="domain" description="HTH lacI-type" evidence="4">
    <location>
        <begin position="3"/>
        <end position="57"/>
    </location>
</feature>
<dbReference type="InterPro" id="IPR028082">
    <property type="entry name" value="Peripla_BP_I"/>
</dbReference>
<keyword evidence="3" id="KW-0804">Transcription</keyword>
<dbReference type="CDD" id="cd01392">
    <property type="entry name" value="HTH_LacI"/>
    <property type="match status" value="1"/>
</dbReference>
<dbReference type="STRING" id="926561.GCA_000379025_02485"/>
<dbReference type="SUPFAM" id="SSF53822">
    <property type="entry name" value="Periplasmic binding protein-like I"/>
    <property type="match status" value="1"/>
</dbReference>
<keyword evidence="1" id="KW-0805">Transcription regulation</keyword>
<keyword evidence="2" id="KW-0238">DNA-binding</keyword>
<organism evidence="5 6">
    <name type="scientific">Orenia marismortui</name>
    <dbReference type="NCBI Taxonomy" id="46469"/>
    <lineage>
        <taxon>Bacteria</taxon>
        <taxon>Bacillati</taxon>
        <taxon>Bacillota</taxon>
        <taxon>Clostridia</taxon>
        <taxon>Halanaerobiales</taxon>
        <taxon>Halobacteroidaceae</taxon>
        <taxon>Orenia</taxon>
    </lineage>
</organism>
<dbReference type="Gene3D" id="3.40.50.2300">
    <property type="match status" value="2"/>
</dbReference>
<evidence type="ECO:0000256" key="1">
    <source>
        <dbReference type="ARBA" id="ARBA00023015"/>
    </source>
</evidence>
<accession>A0A4R8GIL7</accession>
<evidence type="ECO:0000256" key="2">
    <source>
        <dbReference type="ARBA" id="ARBA00023125"/>
    </source>
</evidence>
<protein>
    <submittedName>
        <fullName evidence="5">LacI family transcriptional regulator</fullName>
    </submittedName>
</protein>
<dbReference type="RefSeq" id="WP_134118848.1">
    <property type="nucleotide sequence ID" value="NZ_SOEG01000043.1"/>
</dbReference>
<gene>
    <name evidence="5" type="ORF">C7959_14320</name>
</gene>
<dbReference type="Pfam" id="PF13377">
    <property type="entry name" value="Peripla_BP_3"/>
    <property type="match status" value="1"/>
</dbReference>
<dbReference type="Pfam" id="PF00356">
    <property type="entry name" value="LacI"/>
    <property type="match status" value="1"/>
</dbReference>
<dbReference type="InterPro" id="IPR046335">
    <property type="entry name" value="LacI/GalR-like_sensor"/>
</dbReference>
<dbReference type="GO" id="GO:0003700">
    <property type="term" value="F:DNA-binding transcription factor activity"/>
    <property type="evidence" value="ECO:0007669"/>
    <property type="project" value="TreeGrafter"/>
</dbReference>
<dbReference type="Gene3D" id="1.10.260.40">
    <property type="entry name" value="lambda repressor-like DNA-binding domains"/>
    <property type="match status" value="1"/>
</dbReference>
<evidence type="ECO:0000256" key="3">
    <source>
        <dbReference type="ARBA" id="ARBA00023163"/>
    </source>
</evidence>
<dbReference type="PANTHER" id="PTHR30146:SF109">
    <property type="entry name" value="HTH-TYPE TRANSCRIPTIONAL REGULATOR GALS"/>
    <property type="match status" value="1"/>
</dbReference>
<evidence type="ECO:0000313" key="6">
    <source>
        <dbReference type="Proteomes" id="UP000295832"/>
    </source>
</evidence>
<evidence type="ECO:0000259" key="4">
    <source>
        <dbReference type="PROSITE" id="PS50932"/>
    </source>
</evidence>
<dbReference type="InterPro" id="IPR000843">
    <property type="entry name" value="HTH_LacI"/>
</dbReference>
<sequence>MGVKIKDIAKRLGVSPGTISKALNDKKGVSEELKKKIKKLANEMGYRPNLIAQRLSSKKSNTIGVFILSRDKIKLRDSFAIEILDGITEKANKLGYDILLFTTTGNNLNEEQYIELCKARRVEGAIFIGLCSDDPQLEDIRASDIPIAIIDLELDAKNVGYISSDNELGIISALEYLINLGHRKIGFIGSSKTAEVSQIRYKAYQSYLKARNLYKADYVWEGDFTRESGEKVAEEVLRLKDRPTAIISASDSMALGAIKIFKDKGIRIPEDISVIGFDNISATEYSNPRLTTINQDGIALGKEALNFILNKSQGNSVPKRRLLKPELIIRDSVKDIRNNF</sequence>
<dbReference type="PROSITE" id="PS50932">
    <property type="entry name" value="HTH_LACI_2"/>
    <property type="match status" value="1"/>
</dbReference>
<dbReference type="InterPro" id="IPR010982">
    <property type="entry name" value="Lambda_DNA-bd_dom_sf"/>
</dbReference>
<dbReference type="SUPFAM" id="SSF47413">
    <property type="entry name" value="lambda repressor-like DNA-binding domains"/>
    <property type="match status" value="1"/>
</dbReference>
<dbReference type="SMART" id="SM00354">
    <property type="entry name" value="HTH_LACI"/>
    <property type="match status" value="1"/>
</dbReference>
<dbReference type="Proteomes" id="UP000295832">
    <property type="component" value="Unassembled WGS sequence"/>
</dbReference>
<evidence type="ECO:0000313" key="5">
    <source>
        <dbReference type="EMBL" id="TDX45530.1"/>
    </source>
</evidence>
<dbReference type="GO" id="GO:0000976">
    <property type="term" value="F:transcription cis-regulatory region binding"/>
    <property type="evidence" value="ECO:0007669"/>
    <property type="project" value="TreeGrafter"/>
</dbReference>